<dbReference type="AlphaFoldDB" id="A0A9P0FY28"/>
<dbReference type="Proteomes" id="UP001153714">
    <property type="component" value="Chromosome 18"/>
</dbReference>
<dbReference type="InterPro" id="IPR045819">
    <property type="entry name" value="TTC7_N"/>
</dbReference>
<dbReference type="PROSITE" id="PS50005">
    <property type="entry name" value="TPR"/>
    <property type="match status" value="1"/>
</dbReference>
<name>A0A9P0FY28_9NEOP</name>
<evidence type="ECO:0000256" key="1">
    <source>
        <dbReference type="ARBA" id="ARBA00002550"/>
    </source>
</evidence>
<dbReference type="PANTHER" id="PTHR23083">
    <property type="entry name" value="TETRATRICOPEPTIDE REPEAT PROTEIN, TPR"/>
    <property type="match status" value="1"/>
</dbReference>
<dbReference type="GO" id="GO:0005886">
    <property type="term" value="C:plasma membrane"/>
    <property type="evidence" value="ECO:0007669"/>
    <property type="project" value="TreeGrafter"/>
</dbReference>
<dbReference type="Gene3D" id="1.25.40.10">
    <property type="entry name" value="Tetratricopeptide repeat domain"/>
    <property type="match status" value="2"/>
</dbReference>
<keyword evidence="2" id="KW-0677">Repeat</keyword>
<reference evidence="8" key="2">
    <citation type="submission" date="2022-10" db="EMBL/GenBank/DDBJ databases">
        <authorList>
            <consortium name="ENA_rothamsted_submissions"/>
            <consortium name="culmorum"/>
            <person name="King R."/>
        </authorList>
    </citation>
    <scope>NUCLEOTIDE SEQUENCE</scope>
</reference>
<dbReference type="InterPro" id="IPR051722">
    <property type="entry name" value="Endocytosis_PI4K-reg_protein"/>
</dbReference>
<evidence type="ECO:0000256" key="2">
    <source>
        <dbReference type="ARBA" id="ARBA00022737"/>
    </source>
</evidence>
<organism evidence="8 9">
    <name type="scientific">Diatraea saccharalis</name>
    <name type="common">sugarcane borer</name>
    <dbReference type="NCBI Taxonomy" id="40085"/>
    <lineage>
        <taxon>Eukaryota</taxon>
        <taxon>Metazoa</taxon>
        <taxon>Ecdysozoa</taxon>
        <taxon>Arthropoda</taxon>
        <taxon>Hexapoda</taxon>
        <taxon>Insecta</taxon>
        <taxon>Pterygota</taxon>
        <taxon>Neoptera</taxon>
        <taxon>Endopterygota</taxon>
        <taxon>Lepidoptera</taxon>
        <taxon>Glossata</taxon>
        <taxon>Ditrysia</taxon>
        <taxon>Pyraloidea</taxon>
        <taxon>Crambidae</taxon>
        <taxon>Crambinae</taxon>
        <taxon>Diatraea</taxon>
    </lineage>
</organism>
<gene>
    <name evidence="8" type="ORF">DIATSA_LOCUS5431</name>
</gene>
<dbReference type="EMBL" id="OU893349">
    <property type="protein sequence ID" value="CAH0752312.1"/>
    <property type="molecule type" value="Genomic_DNA"/>
</dbReference>
<evidence type="ECO:0000259" key="7">
    <source>
        <dbReference type="Pfam" id="PF19440"/>
    </source>
</evidence>
<evidence type="ECO:0000256" key="5">
    <source>
        <dbReference type="PROSITE-ProRule" id="PRU00339"/>
    </source>
</evidence>
<sequence length="667" mass="72539">MCTVQIRSFELASELTLLYLQRAQLATRAGPTLETALQRVPILHMRAGRLHSAIDRYREMLSAVESPSTQALRLTLARQLAEVLMRGVTGQVYKAPERPAVAASGTLSRRREDHVSEGPWKPNKYAGINQFVPRNEYEEVVLVLLVGEAMAVRDAVLSQSGEFEAARAHALHNAVALSDLLALAATRWGQLCLVLESLERAMKFSFGHAHVWRQRALATHAAAHHHAHHHHHHHLQQHLEPGGSGWGAATRARSVYARAAPLVPADAALRLVAANTCYGMGWIEEGIESAESALSIEEQKEGELLARCCLYAGIGHQMKAQKTNSRIEKDSENDICLKLLLRAVQLDDNDHLAFYYLGLQYMHLGMLNEAMDATRACLQARASCSGGLRLATALWSCACAGPRAPRALAAAALARHHYPAAPWPLWTLAALHLRAHRPEEALAAGKELLTLLNSSETDVEGEYNGYTELDALSDSQPADDTHSTRDAASIRAESAGAFRAERALSGSSSASPRAPQQQPRAHAWLLLADLCLRLGRVSAAAGCVSEAAALTPFSHLVLYTRGLVHAASNEWEEARQCFQNALAIHPTHLDSMVQLGAAYYQSGWLRLAEKWLREAAALRPTSADTWRRLALVLAALREPAAAADAAAAALALAPLEPALLHHLPHAL</sequence>
<keyword evidence="9" id="KW-1185">Reference proteome</keyword>
<dbReference type="PANTHER" id="PTHR23083:SF464">
    <property type="entry name" value="TETRATRICOPEPTIDE REPEAT DOMAIN 7, ISOFORM A"/>
    <property type="match status" value="1"/>
</dbReference>
<dbReference type="Pfam" id="PF19440">
    <property type="entry name" value="TTC7_N"/>
    <property type="match status" value="1"/>
</dbReference>
<dbReference type="OrthoDB" id="29013at2759"/>
<dbReference type="InterPro" id="IPR011990">
    <property type="entry name" value="TPR-like_helical_dom_sf"/>
</dbReference>
<evidence type="ECO:0000313" key="9">
    <source>
        <dbReference type="Proteomes" id="UP001153714"/>
    </source>
</evidence>
<keyword evidence="3 5" id="KW-0802">TPR repeat</keyword>
<dbReference type="GO" id="GO:0046854">
    <property type="term" value="P:phosphatidylinositol phosphate biosynthetic process"/>
    <property type="evidence" value="ECO:0007669"/>
    <property type="project" value="TreeGrafter"/>
</dbReference>
<dbReference type="SUPFAM" id="SSF48452">
    <property type="entry name" value="TPR-like"/>
    <property type="match status" value="2"/>
</dbReference>
<dbReference type="InterPro" id="IPR013105">
    <property type="entry name" value="TPR_2"/>
</dbReference>
<evidence type="ECO:0000313" key="8">
    <source>
        <dbReference type="EMBL" id="CAH0752312.1"/>
    </source>
</evidence>
<evidence type="ECO:0000256" key="6">
    <source>
        <dbReference type="SAM" id="MobiDB-lite"/>
    </source>
</evidence>
<feature type="domain" description="Tetratricopeptide repeat protein 7 N-terminal" evidence="7">
    <location>
        <begin position="29"/>
        <end position="198"/>
    </location>
</feature>
<accession>A0A9P0FY28</accession>
<feature type="region of interest" description="Disordered" evidence="6">
    <location>
        <begin position="222"/>
        <end position="241"/>
    </location>
</feature>
<evidence type="ECO:0000256" key="4">
    <source>
        <dbReference type="ARBA" id="ARBA00038251"/>
    </source>
</evidence>
<reference evidence="8" key="1">
    <citation type="submission" date="2021-12" db="EMBL/GenBank/DDBJ databases">
        <authorList>
            <person name="King R."/>
        </authorList>
    </citation>
    <scope>NUCLEOTIDE SEQUENCE</scope>
</reference>
<proteinExistence type="inferred from homology"/>
<feature type="compositionally biased region" description="Basic residues" evidence="6">
    <location>
        <begin position="222"/>
        <end position="236"/>
    </location>
</feature>
<comment type="similarity">
    <text evidence="4">Belongs to the YPP1 family.</text>
</comment>
<dbReference type="GO" id="GO:0072659">
    <property type="term" value="P:protein localization to plasma membrane"/>
    <property type="evidence" value="ECO:0007669"/>
    <property type="project" value="TreeGrafter"/>
</dbReference>
<dbReference type="Pfam" id="PF13181">
    <property type="entry name" value="TPR_8"/>
    <property type="match status" value="1"/>
</dbReference>
<dbReference type="InterPro" id="IPR019734">
    <property type="entry name" value="TPR_rpt"/>
</dbReference>
<dbReference type="SMART" id="SM00028">
    <property type="entry name" value="TPR"/>
    <property type="match status" value="7"/>
</dbReference>
<comment type="function">
    <text evidence="1">Involved in endocytosis.</text>
</comment>
<feature type="repeat" description="TPR" evidence="5">
    <location>
        <begin position="555"/>
        <end position="588"/>
    </location>
</feature>
<dbReference type="Pfam" id="PF07719">
    <property type="entry name" value="TPR_2"/>
    <property type="match status" value="1"/>
</dbReference>
<protein>
    <recommendedName>
        <fullName evidence="7">Tetratricopeptide repeat protein 7 N-terminal domain-containing protein</fullName>
    </recommendedName>
</protein>
<evidence type="ECO:0000256" key="3">
    <source>
        <dbReference type="ARBA" id="ARBA00022803"/>
    </source>
</evidence>